<evidence type="ECO:0000259" key="1">
    <source>
        <dbReference type="Pfam" id="PF16036"/>
    </source>
</evidence>
<sequence length="191" mass="20684">MLLGLYVVGAGATEVAGVRFEPDIQLRGTKLVLNGAGVRYKAIFKVYAAGLYLPVRVSSGEAAVAATGPRRLNIVMLREIDANELGKLFTRGMEQNAGRDEFAKSIPGTIKMGEIFAAKKRLMPGESFQIDWLPGEGTVISVNGKAAAEPIREPEFYTALMKIWLGEHPADVRLKDALLGKEAVRPRGDTN</sequence>
<dbReference type="KEGG" id="pbh:AAW51_4939"/>
<dbReference type="GO" id="GO:0016872">
    <property type="term" value="F:intramolecular lyase activity"/>
    <property type="evidence" value="ECO:0007669"/>
    <property type="project" value="InterPro"/>
</dbReference>
<evidence type="ECO:0000313" key="3">
    <source>
        <dbReference type="Proteomes" id="UP000035352"/>
    </source>
</evidence>
<dbReference type="InterPro" id="IPR016088">
    <property type="entry name" value="Chalcone_isomerase_3-sand"/>
</dbReference>
<dbReference type="EMBL" id="CP011371">
    <property type="protein sequence ID" value="AKJ31630.1"/>
    <property type="molecule type" value="Genomic_DNA"/>
</dbReference>
<dbReference type="InterPro" id="IPR036298">
    <property type="entry name" value="Chalcone_isomerase_sf"/>
</dbReference>
<evidence type="ECO:0000313" key="2">
    <source>
        <dbReference type="EMBL" id="AKJ31630.1"/>
    </source>
</evidence>
<dbReference type="InterPro" id="IPR016087">
    <property type="entry name" value="Chalcone_isomerase"/>
</dbReference>
<accession>A0A0G3BYM4</accession>
<feature type="domain" description="Chalcone isomerase" evidence="1">
    <location>
        <begin position="12"/>
        <end position="180"/>
    </location>
</feature>
<dbReference type="Gene3D" id="3.50.70.10">
    <property type="match status" value="1"/>
</dbReference>
<name>A0A0G3BYM4_9BURK</name>
<keyword evidence="3" id="KW-1185">Reference proteome</keyword>
<protein>
    <submittedName>
        <fullName evidence="2">Membrane protein</fullName>
    </submittedName>
</protein>
<dbReference type="SUPFAM" id="SSF54626">
    <property type="entry name" value="Chalcone isomerase"/>
    <property type="match status" value="1"/>
</dbReference>
<dbReference type="AlphaFoldDB" id="A0A0G3BYM4"/>
<gene>
    <name evidence="2" type="ORF">AAW51_4939</name>
</gene>
<dbReference type="STRING" id="413882.AAW51_4939"/>
<dbReference type="PATRIC" id="fig|413882.6.peg.5152"/>
<proteinExistence type="predicted"/>
<organism evidence="2 3">
    <name type="scientific">Caldimonas brevitalea</name>
    <dbReference type="NCBI Taxonomy" id="413882"/>
    <lineage>
        <taxon>Bacteria</taxon>
        <taxon>Pseudomonadati</taxon>
        <taxon>Pseudomonadota</taxon>
        <taxon>Betaproteobacteria</taxon>
        <taxon>Burkholderiales</taxon>
        <taxon>Sphaerotilaceae</taxon>
        <taxon>Caldimonas</taxon>
    </lineage>
</organism>
<reference evidence="2 3" key="1">
    <citation type="submission" date="2015-05" db="EMBL/GenBank/DDBJ databases">
        <authorList>
            <person name="Tang B."/>
            <person name="Yu Y."/>
        </authorList>
    </citation>
    <scope>NUCLEOTIDE SEQUENCE [LARGE SCALE GENOMIC DNA]</scope>
    <source>
        <strain evidence="2 3">DSM 7029</strain>
    </source>
</reference>
<dbReference type="Pfam" id="PF16036">
    <property type="entry name" value="Chalcone_3"/>
    <property type="match status" value="1"/>
</dbReference>
<dbReference type="Proteomes" id="UP000035352">
    <property type="component" value="Chromosome"/>
</dbReference>